<keyword evidence="1" id="KW-0472">Membrane</keyword>
<dbReference type="EMBL" id="JAVRRT010000016">
    <property type="protein sequence ID" value="KAK5165572.1"/>
    <property type="molecule type" value="Genomic_DNA"/>
</dbReference>
<dbReference type="Proteomes" id="UP001337655">
    <property type="component" value="Unassembled WGS sequence"/>
</dbReference>
<organism evidence="2 3">
    <name type="scientific">Saxophila tyrrhenica</name>
    <dbReference type="NCBI Taxonomy" id="1690608"/>
    <lineage>
        <taxon>Eukaryota</taxon>
        <taxon>Fungi</taxon>
        <taxon>Dikarya</taxon>
        <taxon>Ascomycota</taxon>
        <taxon>Pezizomycotina</taxon>
        <taxon>Dothideomycetes</taxon>
        <taxon>Dothideomycetidae</taxon>
        <taxon>Mycosphaerellales</taxon>
        <taxon>Extremaceae</taxon>
        <taxon>Saxophila</taxon>
    </lineage>
</organism>
<reference evidence="2 3" key="1">
    <citation type="submission" date="2023-08" db="EMBL/GenBank/DDBJ databases">
        <title>Black Yeasts Isolated from many extreme environments.</title>
        <authorList>
            <person name="Coleine C."/>
            <person name="Stajich J.E."/>
            <person name="Selbmann L."/>
        </authorList>
    </citation>
    <scope>NUCLEOTIDE SEQUENCE [LARGE SCALE GENOMIC DNA]</scope>
    <source>
        <strain evidence="2 3">CCFEE 5935</strain>
    </source>
</reference>
<proteinExistence type="predicted"/>
<protein>
    <submittedName>
        <fullName evidence="2">Uncharacterized protein</fullName>
    </submittedName>
</protein>
<keyword evidence="3" id="KW-1185">Reference proteome</keyword>
<comment type="caution">
    <text evidence="2">The sequence shown here is derived from an EMBL/GenBank/DDBJ whole genome shotgun (WGS) entry which is preliminary data.</text>
</comment>
<gene>
    <name evidence="2" type="ORF">LTR77_009101</name>
</gene>
<dbReference type="GeneID" id="89930433"/>
<evidence type="ECO:0000313" key="2">
    <source>
        <dbReference type="EMBL" id="KAK5165572.1"/>
    </source>
</evidence>
<feature type="transmembrane region" description="Helical" evidence="1">
    <location>
        <begin position="37"/>
        <end position="59"/>
    </location>
</feature>
<accession>A0AAV9P3P9</accession>
<evidence type="ECO:0000256" key="1">
    <source>
        <dbReference type="SAM" id="Phobius"/>
    </source>
</evidence>
<keyword evidence="1" id="KW-1133">Transmembrane helix</keyword>
<keyword evidence="1" id="KW-0812">Transmembrane</keyword>
<sequence length="503" mass="55237">MLCFTRHANSARLLPPEEAQQAHTIRTGQDKPYPYRWFTPVALIGATILLVLLSVMNFVQNSYRLEVTYADNPNSTTTNGIWYSHWPSYLTNSVRPTCQPANLPVGTQFFTDQTGFTWTLTSVWQPGKRTSASPSLPYLNNPLEQCNIRDIQVSFGSSQLVQTAQSLGTIVTSTDIQVRAFVTCGIWSPTGYMKFNATAMYDTISPNAVAGTTAFVAQNPAAKASVYWAEVLLSAYWLQTDGIAGGGYFSTYSPYAGKGLVVLYPNPQQPNITDLNFFNMTYTFLSAKTDHPVDLTLSSGPLAPLSHYANRGRLSDLLWRPLDGLTKAMYSAVLTDLGQTDAPAESNIVASEQALQQFSTNLSAIDFLSDFYHLPLIEDSDFNTTQHSDDATGKLGLTRSVISTKYLCQVPRRRPWGDVFIAVLLADLVLLQAAWKLYTFAVDQAMTRVRVGSKWCEGCVGKEEGGEDGVAEAVERAWGRWYGHAKGASADVSGMRTSGTSFS</sequence>
<dbReference type="RefSeq" id="XP_064655656.1">
    <property type="nucleotide sequence ID" value="XM_064806330.1"/>
</dbReference>
<evidence type="ECO:0000313" key="3">
    <source>
        <dbReference type="Proteomes" id="UP001337655"/>
    </source>
</evidence>
<dbReference type="AlphaFoldDB" id="A0AAV9P3P9"/>
<name>A0AAV9P3P9_9PEZI</name>